<reference evidence="2" key="1">
    <citation type="submission" date="2017-10" db="EMBL/GenBank/DDBJ databases">
        <title>Completed PacBio SMRT sequence of Methylosinus trichosporium OB3b reveals presence of a third large plasmid.</title>
        <authorList>
            <person name="Charles T.C."/>
            <person name="Lynch M.D.J."/>
            <person name="Heil J.R."/>
            <person name="Cheng J."/>
        </authorList>
    </citation>
    <scope>NUCLEOTIDE SEQUENCE [LARGE SCALE GENOMIC DNA]</scope>
    <source>
        <strain evidence="2">OB3b</strain>
        <plasmid evidence="2">pob3b2</plasmid>
    </source>
</reference>
<name>A0A2D2D6Y4_METT3</name>
<evidence type="ECO:0000313" key="1">
    <source>
        <dbReference type="EMBL" id="ATQ70733.1"/>
    </source>
</evidence>
<keyword evidence="1" id="KW-0614">Plasmid</keyword>
<protein>
    <submittedName>
        <fullName evidence="1">Uncharacterized protein</fullName>
    </submittedName>
</protein>
<sequence length="76" mass="8635">MDQLEKGGQSVEPNEVFAARMSDMFEFRLSNGFAREKFSQGTMVVVDPTARKEAKDAEYLSYVPLTRWVDVVQTAQ</sequence>
<accession>A0A2D2D6Y4</accession>
<keyword evidence="2" id="KW-1185">Reference proteome</keyword>
<dbReference type="KEGG" id="mtw:CQW49_22365"/>
<gene>
    <name evidence="1" type="ORF">CQW49_22365</name>
</gene>
<evidence type="ECO:0000313" key="2">
    <source>
        <dbReference type="Proteomes" id="UP000230709"/>
    </source>
</evidence>
<dbReference type="Proteomes" id="UP000230709">
    <property type="component" value="Plasmid pOB3b2"/>
</dbReference>
<proteinExistence type="predicted"/>
<organism evidence="1 2">
    <name type="scientific">Methylosinus trichosporium (strain ATCC 35070 / NCIMB 11131 / UNIQEM 75 / OB3b)</name>
    <dbReference type="NCBI Taxonomy" id="595536"/>
    <lineage>
        <taxon>Bacteria</taxon>
        <taxon>Pseudomonadati</taxon>
        <taxon>Pseudomonadota</taxon>
        <taxon>Alphaproteobacteria</taxon>
        <taxon>Hyphomicrobiales</taxon>
        <taxon>Methylocystaceae</taxon>
        <taxon>Methylosinus</taxon>
    </lineage>
</organism>
<geneLocation type="plasmid" evidence="2">
    <name>pob3b2</name>
</geneLocation>
<dbReference type="AlphaFoldDB" id="A0A2D2D6Y4"/>
<dbReference type="EMBL" id="CP023739">
    <property type="protein sequence ID" value="ATQ70733.1"/>
    <property type="molecule type" value="Genomic_DNA"/>
</dbReference>